<dbReference type="InterPro" id="IPR004633">
    <property type="entry name" value="NaPi_cotrn-rel/YqeW-like"/>
</dbReference>
<keyword evidence="5 6" id="KW-0472">Membrane</keyword>
<feature type="transmembrane region" description="Helical" evidence="6">
    <location>
        <begin position="50"/>
        <end position="74"/>
    </location>
</feature>
<comment type="subcellular location">
    <subcellularLocation>
        <location evidence="1">Cell membrane</location>
        <topology evidence="1">Multi-pass membrane protein</topology>
    </subcellularLocation>
</comment>
<dbReference type="PANTHER" id="PTHR10010">
    <property type="entry name" value="SOLUTE CARRIER FAMILY 34 SODIUM PHOSPHATE , MEMBER 2-RELATED"/>
    <property type="match status" value="1"/>
</dbReference>
<evidence type="ECO:0000256" key="1">
    <source>
        <dbReference type="ARBA" id="ARBA00004651"/>
    </source>
</evidence>
<keyword evidence="4 6" id="KW-1133">Transmembrane helix</keyword>
<keyword evidence="3 6" id="KW-0812">Transmembrane</keyword>
<dbReference type="PANTHER" id="PTHR10010:SF46">
    <property type="entry name" value="SODIUM-DEPENDENT PHOSPHATE TRANSPORT PROTEIN 2B"/>
    <property type="match status" value="1"/>
</dbReference>
<protein>
    <recommendedName>
        <fullName evidence="7">PhoU domain-containing protein</fullName>
    </recommendedName>
</protein>
<dbReference type="GO" id="GO:0005436">
    <property type="term" value="F:sodium:phosphate symporter activity"/>
    <property type="evidence" value="ECO:0007669"/>
    <property type="project" value="InterPro"/>
</dbReference>
<feature type="transmembrane region" description="Helical" evidence="6">
    <location>
        <begin position="81"/>
        <end position="101"/>
    </location>
</feature>
<feature type="transmembrane region" description="Helical" evidence="6">
    <location>
        <begin position="257"/>
        <end position="275"/>
    </location>
</feature>
<feature type="domain" description="PhoU" evidence="7">
    <location>
        <begin position="465"/>
        <end position="540"/>
    </location>
</feature>
<feature type="transmembrane region" description="Helical" evidence="6">
    <location>
        <begin position="287"/>
        <end position="308"/>
    </location>
</feature>
<feature type="transmembrane region" description="Helical" evidence="6">
    <location>
        <begin position="149"/>
        <end position="169"/>
    </location>
</feature>
<evidence type="ECO:0000313" key="8">
    <source>
        <dbReference type="EMBL" id="MPM16858.1"/>
    </source>
</evidence>
<dbReference type="EMBL" id="VSSQ01002690">
    <property type="protein sequence ID" value="MPM16858.1"/>
    <property type="molecule type" value="Genomic_DNA"/>
</dbReference>
<accession>A0A644XM81</accession>
<dbReference type="SUPFAM" id="SSF109755">
    <property type="entry name" value="PhoU-like"/>
    <property type="match status" value="1"/>
</dbReference>
<dbReference type="Gene3D" id="1.20.58.220">
    <property type="entry name" value="Phosphate transport system protein phou homolog 2, domain 2"/>
    <property type="match status" value="1"/>
</dbReference>
<evidence type="ECO:0000256" key="4">
    <source>
        <dbReference type="ARBA" id="ARBA00022989"/>
    </source>
</evidence>
<reference evidence="8" key="1">
    <citation type="submission" date="2019-08" db="EMBL/GenBank/DDBJ databases">
        <authorList>
            <person name="Kucharzyk K."/>
            <person name="Murdoch R.W."/>
            <person name="Higgins S."/>
            <person name="Loffler F."/>
        </authorList>
    </citation>
    <scope>NUCLEOTIDE SEQUENCE</scope>
</reference>
<feature type="domain" description="PhoU" evidence="7">
    <location>
        <begin position="354"/>
        <end position="439"/>
    </location>
</feature>
<evidence type="ECO:0000256" key="3">
    <source>
        <dbReference type="ARBA" id="ARBA00022692"/>
    </source>
</evidence>
<dbReference type="GO" id="GO:0005886">
    <property type="term" value="C:plasma membrane"/>
    <property type="evidence" value="ECO:0007669"/>
    <property type="project" value="UniProtKB-SubCell"/>
</dbReference>
<keyword evidence="2" id="KW-1003">Cell membrane</keyword>
<proteinExistence type="predicted"/>
<organism evidence="8">
    <name type="scientific">bioreactor metagenome</name>
    <dbReference type="NCBI Taxonomy" id="1076179"/>
    <lineage>
        <taxon>unclassified sequences</taxon>
        <taxon>metagenomes</taxon>
        <taxon>ecological metagenomes</taxon>
    </lineage>
</organism>
<dbReference type="GO" id="GO:0044341">
    <property type="term" value="P:sodium-dependent phosphate transport"/>
    <property type="evidence" value="ECO:0007669"/>
    <property type="project" value="InterPro"/>
</dbReference>
<evidence type="ECO:0000259" key="7">
    <source>
        <dbReference type="Pfam" id="PF01895"/>
    </source>
</evidence>
<feature type="transmembrane region" description="Helical" evidence="6">
    <location>
        <begin position="175"/>
        <end position="195"/>
    </location>
</feature>
<dbReference type="NCBIfam" id="NF037997">
    <property type="entry name" value="Na_Pi_symport"/>
    <property type="match status" value="1"/>
</dbReference>
<feature type="transmembrane region" description="Helical" evidence="6">
    <location>
        <begin position="202"/>
        <end position="220"/>
    </location>
</feature>
<evidence type="ECO:0000256" key="6">
    <source>
        <dbReference type="SAM" id="Phobius"/>
    </source>
</evidence>
<dbReference type="Pfam" id="PF01895">
    <property type="entry name" value="PhoU"/>
    <property type="match status" value="2"/>
</dbReference>
<name>A0A644XM81_9ZZZZ</name>
<dbReference type="AlphaFoldDB" id="A0A644XM81"/>
<gene>
    <name evidence="8" type="ORF">SDC9_63240</name>
</gene>
<dbReference type="InterPro" id="IPR026022">
    <property type="entry name" value="PhoU_dom"/>
</dbReference>
<dbReference type="InterPro" id="IPR003841">
    <property type="entry name" value="Na/Pi_transpt"/>
</dbReference>
<comment type="caution">
    <text evidence="8">The sequence shown here is derived from an EMBL/GenBank/DDBJ whole genome shotgun (WGS) entry which is preliminary data.</text>
</comment>
<evidence type="ECO:0000256" key="5">
    <source>
        <dbReference type="ARBA" id="ARBA00023136"/>
    </source>
</evidence>
<evidence type="ECO:0000256" key="2">
    <source>
        <dbReference type="ARBA" id="ARBA00022475"/>
    </source>
</evidence>
<dbReference type="InterPro" id="IPR038078">
    <property type="entry name" value="PhoU-like_sf"/>
</dbReference>
<dbReference type="Pfam" id="PF02690">
    <property type="entry name" value="Na_Pi_cotrans"/>
    <property type="match status" value="2"/>
</dbReference>
<sequence length="595" mass="64743">MDIFSVFTLCGGLAFFLFGMNIMSSSLEKMAGGKLERTLKRMTSNPMKSLLLGAGITIAIQSSSAMTVMLVGLVNSGVMELGQTVGVIMGSNIGTTLTAWILSLSGIESDNVWVNLIKPESFSPLVALVGILLIMISKKQRRRDIGRIFMGFSILMYGMELMAASVSPLKDMPEFASILTAFNNPMLGVLVGAVVTGVIQSSAASVGILQALAITGSITYGMAIPVIMGQNIGTCVTAILSSIGVSRNAKRVAAVHISFNIIGTVICLVLLYGVGSVVDLTFMDKTAGAVSIALCHTIFNVFTTLMLLPAAKQLEKLACALVKTDTKKDQFAFLDPLLLRTPGAAINESVAMVGEMSKVARENVLLAVEQLESYSSAREARIMENEDKLDIYEDRLGDYLVQISRHGLSGESSRQVSRLLHSIGDFERMGDHALNVQESAQELHDKQLEFSDAARRELKVLMGALEDIMDQAMGCFASNDPEAAVRVEPLEETIDRLIEEIRLRHIDRLQCGACTIQLGFVLNDLLTNFERISDHCSNIAVSVIEMSRRDVDAHTYLHNIKHDSNFVRDLQIDMSRYTLPAVERGPSGEDKECMI</sequence>
<dbReference type="NCBIfam" id="TIGR00704">
    <property type="entry name" value="NaPi_cotrn_rel"/>
    <property type="match status" value="1"/>
</dbReference>